<reference evidence="1 2" key="1">
    <citation type="submission" date="2019-06" db="EMBL/GenBank/DDBJ databases">
        <authorList>
            <person name="Palmer J.M."/>
        </authorList>
    </citation>
    <scope>NUCLEOTIDE SEQUENCE [LARGE SCALE GENOMIC DNA]</scope>
    <source>
        <strain evidence="1 2">TWF788</strain>
    </source>
</reference>
<comment type="caution">
    <text evidence="1">The sequence shown here is derived from an EMBL/GenBank/DDBJ whole genome shotgun (WGS) entry which is preliminary data.</text>
</comment>
<name>A0A7C8U230_ORBOL</name>
<evidence type="ECO:0000313" key="1">
    <source>
        <dbReference type="EMBL" id="KAF3186381.1"/>
    </source>
</evidence>
<accession>A0A7C8U230</accession>
<gene>
    <name evidence="1" type="ORF">TWF788_003246</name>
</gene>
<evidence type="ECO:0000313" key="2">
    <source>
        <dbReference type="Proteomes" id="UP000479691"/>
    </source>
</evidence>
<proteinExistence type="predicted"/>
<organism evidence="1 2">
    <name type="scientific">Orbilia oligospora</name>
    <name type="common">Nematode-trapping fungus</name>
    <name type="synonym">Arthrobotrys oligospora</name>
    <dbReference type="NCBI Taxonomy" id="2813651"/>
    <lineage>
        <taxon>Eukaryota</taxon>
        <taxon>Fungi</taxon>
        <taxon>Dikarya</taxon>
        <taxon>Ascomycota</taxon>
        <taxon>Pezizomycotina</taxon>
        <taxon>Orbiliomycetes</taxon>
        <taxon>Orbiliales</taxon>
        <taxon>Orbiliaceae</taxon>
        <taxon>Orbilia</taxon>
    </lineage>
</organism>
<dbReference type="Proteomes" id="UP000479691">
    <property type="component" value="Unassembled WGS sequence"/>
</dbReference>
<dbReference type="EMBL" id="JAABOE010000017">
    <property type="protein sequence ID" value="KAF3186381.1"/>
    <property type="molecule type" value="Genomic_DNA"/>
</dbReference>
<protein>
    <submittedName>
        <fullName evidence="1">Uncharacterized protein</fullName>
    </submittedName>
</protein>
<dbReference type="AlphaFoldDB" id="A0A7C8U230"/>
<sequence>MYENFVSILDNYLARNQNRKVLPVDCLSPVQDDCTRPQDTGCVFYPERKLLRIGDAAIESGAGPVSAVFRDWSGWDIHWEMKLVDANKSGEFRRWKWRWEPVNAIAKPTEEKCFSLLVEKDPPEDEYTVLQISISTFLSFQMLDPQSIFTVSTFGSMADILEAAKSEVHTWFQDQDNHCDFKPVFSCINNLEAIILGPPSSYYYDREIWWHPYFEDHTVLATPRADQTHPLQPVYQVLSTLPRLTAIYIATPVIYRGGLDDTDTINALISAVPTLRSLTISEVPPRTSYRLEDIKFTDAPYLQTFNFTCTDISDILKKSLALDRIYFETNKLAMLSLKETSENFRKFSKSRDFVHLSVRVLIGDAIQVPGTASYPSIWNTVTTEHSWSTLSDRSVSYVAQDRSFVWDPLDGFPAPYFGDHSLEL</sequence>